<evidence type="ECO:0000256" key="1">
    <source>
        <dbReference type="SAM" id="MobiDB-lite"/>
    </source>
</evidence>
<dbReference type="EMBL" id="ML996082">
    <property type="protein sequence ID" value="KAF2156252.1"/>
    <property type="molecule type" value="Genomic_DNA"/>
</dbReference>
<dbReference type="AlphaFoldDB" id="A0A9P4MKE8"/>
<feature type="region of interest" description="Disordered" evidence="1">
    <location>
        <begin position="373"/>
        <end position="423"/>
    </location>
</feature>
<evidence type="ECO:0000259" key="2">
    <source>
        <dbReference type="Pfam" id="PF18596"/>
    </source>
</evidence>
<sequence length="423" mass="45841">MATWAGSIEQANGPSLHDIHISSPHGSQWLTKEARLTLLSVVDIGRIPLHLRYGPILNVHTSKPDTEAWFDALLCSEADDWHLRKYESPTGLLVSVDQPRIPTAERPHVTDIVFFAARHSDPSPPTPPRSSVGTNPDSLLETIHVRAILLSDDLDAPIPTTELTPPSSPTSTAIKGVFLPSFASDRKRKALADTFDAAAKRRRQTKRNIGDSVAAAAAQHSRPSTSSSNHHAFPIPAPPQARHPSISLARQSPAPSSRGATPSLAPPKSDPNPVETANKSLLTRLILTSLRLHGLSGSRVPIASRTPTDHAAEEDFKTTYHAVLRGAQFALRRHMAVTELSSHVDRVRDVVDSLLGMFCADPLEEIGEMGTPFATPGEGKSPFVTPREQRGGTGFPFPAVTPVREGKGKEREVVPRRKREAGF</sequence>
<evidence type="ECO:0000313" key="4">
    <source>
        <dbReference type="Proteomes" id="UP000799439"/>
    </source>
</evidence>
<feature type="compositionally biased region" description="Basic and acidic residues" evidence="1">
    <location>
        <begin position="404"/>
        <end position="423"/>
    </location>
</feature>
<dbReference type="Pfam" id="PF18596">
    <property type="entry name" value="Sld7_C"/>
    <property type="match status" value="1"/>
</dbReference>
<dbReference type="Proteomes" id="UP000799439">
    <property type="component" value="Unassembled WGS sequence"/>
</dbReference>
<feature type="compositionally biased region" description="Polar residues" evidence="1">
    <location>
        <begin position="248"/>
        <end position="260"/>
    </location>
</feature>
<feature type="domain" description="Sld7 C-terminal" evidence="2">
    <location>
        <begin position="276"/>
        <end position="359"/>
    </location>
</feature>
<feature type="compositionally biased region" description="Polar residues" evidence="1">
    <location>
        <begin position="221"/>
        <end position="230"/>
    </location>
</feature>
<keyword evidence="4" id="KW-1185">Reference proteome</keyword>
<name>A0A9P4MKE8_9PEZI</name>
<accession>A0A9P4MKE8</accession>
<evidence type="ECO:0000313" key="3">
    <source>
        <dbReference type="EMBL" id="KAF2156252.1"/>
    </source>
</evidence>
<reference evidence="3" key="1">
    <citation type="journal article" date="2020" name="Stud. Mycol.">
        <title>101 Dothideomycetes genomes: a test case for predicting lifestyles and emergence of pathogens.</title>
        <authorList>
            <person name="Haridas S."/>
            <person name="Albert R."/>
            <person name="Binder M."/>
            <person name="Bloem J."/>
            <person name="Labutti K."/>
            <person name="Salamov A."/>
            <person name="Andreopoulos B."/>
            <person name="Baker S."/>
            <person name="Barry K."/>
            <person name="Bills G."/>
            <person name="Bluhm B."/>
            <person name="Cannon C."/>
            <person name="Castanera R."/>
            <person name="Culley D."/>
            <person name="Daum C."/>
            <person name="Ezra D."/>
            <person name="Gonzalez J."/>
            <person name="Henrissat B."/>
            <person name="Kuo A."/>
            <person name="Liang C."/>
            <person name="Lipzen A."/>
            <person name="Lutzoni F."/>
            <person name="Magnuson J."/>
            <person name="Mondo S."/>
            <person name="Nolan M."/>
            <person name="Ohm R."/>
            <person name="Pangilinan J."/>
            <person name="Park H.-J."/>
            <person name="Ramirez L."/>
            <person name="Alfaro M."/>
            <person name="Sun H."/>
            <person name="Tritt A."/>
            <person name="Yoshinaga Y."/>
            <person name="Zwiers L.-H."/>
            <person name="Turgeon B."/>
            <person name="Goodwin S."/>
            <person name="Spatafora J."/>
            <person name="Crous P."/>
            <person name="Grigoriev I."/>
        </authorList>
    </citation>
    <scope>NUCLEOTIDE SEQUENCE</scope>
    <source>
        <strain evidence="3">CBS 260.36</strain>
    </source>
</reference>
<feature type="region of interest" description="Disordered" evidence="1">
    <location>
        <begin position="198"/>
        <end position="276"/>
    </location>
</feature>
<gene>
    <name evidence="3" type="ORF">K461DRAFT_93284</name>
</gene>
<protein>
    <recommendedName>
        <fullName evidence="2">Sld7 C-terminal domain-containing protein</fullName>
    </recommendedName>
</protein>
<dbReference type="OrthoDB" id="4205424at2759"/>
<dbReference type="InterPro" id="IPR041260">
    <property type="entry name" value="Sld7_C"/>
</dbReference>
<proteinExistence type="predicted"/>
<organism evidence="3 4">
    <name type="scientific">Myriangium duriaei CBS 260.36</name>
    <dbReference type="NCBI Taxonomy" id="1168546"/>
    <lineage>
        <taxon>Eukaryota</taxon>
        <taxon>Fungi</taxon>
        <taxon>Dikarya</taxon>
        <taxon>Ascomycota</taxon>
        <taxon>Pezizomycotina</taxon>
        <taxon>Dothideomycetes</taxon>
        <taxon>Dothideomycetidae</taxon>
        <taxon>Myriangiales</taxon>
        <taxon>Myriangiaceae</taxon>
        <taxon>Myriangium</taxon>
    </lineage>
</organism>
<comment type="caution">
    <text evidence="3">The sequence shown here is derived from an EMBL/GenBank/DDBJ whole genome shotgun (WGS) entry which is preliminary data.</text>
</comment>